<dbReference type="EMBL" id="SJPF01000006">
    <property type="protein sequence ID" value="TWT30064.1"/>
    <property type="molecule type" value="Genomic_DNA"/>
</dbReference>
<feature type="domain" description="Gfo/Idh/MocA-like oxidoreductase bacterial type C-terminal" evidence="2">
    <location>
        <begin position="198"/>
        <end position="283"/>
    </location>
</feature>
<protein>
    <submittedName>
        <fullName evidence="3">Inositol 2-dehydrogenase</fullName>
        <ecNumber evidence="3">1.1.1.18</ecNumber>
    </submittedName>
</protein>
<name>A0A5C5UUG0_9BACT</name>
<dbReference type="EC" id="1.1.1.18" evidence="3"/>
<keyword evidence="3" id="KW-0560">Oxidoreductase</keyword>
<organism evidence="3 4">
    <name type="scientific">Blastopirellula retiformator</name>
    <dbReference type="NCBI Taxonomy" id="2527970"/>
    <lineage>
        <taxon>Bacteria</taxon>
        <taxon>Pseudomonadati</taxon>
        <taxon>Planctomycetota</taxon>
        <taxon>Planctomycetia</taxon>
        <taxon>Pirellulales</taxon>
        <taxon>Pirellulaceae</taxon>
        <taxon>Blastopirellula</taxon>
    </lineage>
</organism>
<keyword evidence="4" id="KW-1185">Reference proteome</keyword>
<dbReference type="InterPro" id="IPR050463">
    <property type="entry name" value="Gfo/Idh/MocA_oxidrdct_glycsds"/>
</dbReference>
<dbReference type="SUPFAM" id="SSF51735">
    <property type="entry name" value="NAD(P)-binding Rossmann-fold domains"/>
    <property type="match status" value="1"/>
</dbReference>
<dbReference type="RefSeq" id="WP_186767825.1">
    <property type="nucleotide sequence ID" value="NZ_SJPF01000006.1"/>
</dbReference>
<comment type="caution">
    <text evidence="3">The sequence shown here is derived from an EMBL/GenBank/DDBJ whole genome shotgun (WGS) entry which is preliminary data.</text>
</comment>
<dbReference type="GO" id="GO:0050112">
    <property type="term" value="F:inositol 2-dehydrogenase (NAD+) activity"/>
    <property type="evidence" value="ECO:0007669"/>
    <property type="project" value="UniProtKB-EC"/>
</dbReference>
<dbReference type="Proteomes" id="UP000318878">
    <property type="component" value="Unassembled WGS sequence"/>
</dbReference>
<gene>
    <name evidence="3" type="primary">iolG_13</name>
    <name evidence="3" type="ORF">Enr8_47210</name>
</gene>
<dbReference type="InterPro" id="IPR006311">
    <property type="entry name" value="TAT_signal"/>
</dbReference>
<evidence type="ECO:0000313" key="4">
    <source>
        <dbReference type="Proteomes" id="UP000318878"/>
    </source>
</evidence>
<dbReference type="PANTHER" id="PTHR43818:SF10">
    <property type="entry name" value="NADH-DEPENDENT DEHYDROGENASE-RELATED"/>
    <property type="match status" value="1"/>
</dbReference>
<dbReference type="AlphaFoldDB" id="A0A5C5UUG0"/>
<dbReference type="InterPro" id="IPR036291">
    <property type="entry name" value="NAD(P)-bd_dom_sf"/>
</dbReference>
<dbReference type="Pfam" id="PF01408">
    <property type="entry name" value="GFO_IDH_MocA"/>
    <property type="match status" value="1"/>
</dbReference>
<dbReference type="PROSITE" id="PS51318">
    <property type="entry name" value="TAT"/>
    <property type="match status" value="1"/>
</dbReference>
<dbReference type="Gene3D" id="3.40.50.720">
    <property type="entry name" value="NAD(P)-binding Rossmann-like Domain"/>
    <property type="match status" value="1"/>
</dbReference>
<dbReference type="SUPFAM" id="SSF55347">
    <property type="entry name" value="Glyceraldehyde-3-phosphate dehydrogenase-like, C-terminal domain"/>
    <property type="match status" value="1"/>
</dbReference>
<dbReference type="Gene3D" id="3.30.360.10">
    <property type="entry name" value="Dihydrodipicolinate Reductase, domain 2"/>
    <property type="match status" value="1"/>
</dbReference>
<evidence type="ECO:0000313" key="3">
    <source>
        <dbReference type="EMBL" id="TWT30064.1"/>
    </source>
</evidence>
<dbReference type="PANTHER" id="PTHR43818">
    <property type="entry name" value="BCDNA.GH03377"/>
    <property type="match status" value="1"/>
</dbReference>
<dbReference type="Pfam" id="PF19051">
    <property type="entry name" value="GFO_IDH_MocA_C2"/>
    <property type="match status" value="1"/>
</dbReference>
<dbReference type="InterPro" id="IPR043906">
    <property type="entry name" value="Gfo/Idh/MocA_OxRdtase_bact_C"/>
</dbReference>
<proteinExistence type="predicted"/>
<feature type="domain" description="Gfo/Idh/MocA-like oxidoreductase N-terminal" evidence="1">
    <location>
        <begin position="37"/>
        <end position="150"/>
    </location>
</feature>
<sequence length="434" mass="47154">MSNRISRRSLLLSASAAAIAPHLPQQAQARSPNERLRLGFIGVGNQGFSNLALCQDEEVAALCDVDARYLNEASARFPAAAGFRDFREMLTSANLDAVVISSPDHTHALASLLAMQQGLHVYCEKPLSNNYDDCQVMAAAAKDSQVVTQFGVQHHAKRGYRRLRQILQAGELGQIKAIHAWSTAPFWPQGVSRPTGDYPVPEYLDWNLWISGAPMRPYAPGYHPLQWRGHWAFGSGALGDNGCHLLDPIVSGLPITAPTTIEVKTSGDGSNESPPSWSVVKYQVACTGAPAIPLTWYDGGQKPSAEVVGVRRVPDDGILIVAERSKVYAGKFGGMPQIVPGTAQDGFQLSPLTMEDPSNHHQQWLAAIRSGGPTDCPFSYGARLTSLCLLGNVAVRLNQRVTWNDAAQRFEDAPAADALLKTTQRQGWKFPQMH</sequence>
<evidence type="ECO:0000259" key="1">
    <source>
        <dbReference type="Pfam" id="PF01408"/>
    </source>
</evidence>
<evidence type="ECO:0000259" key="2">
    <source>
        <dbReference type="Pfam" id="PF19051"/>
    </source>
</evidence>
<accession>A0A5C5UUG0</accession>
<dbReference type="GO" id="GO:0000166">
    <property type="term" value="F:nucleotide binding"/>
    <property type="evidence" value="ECO:0007669"/>
    <property type="project" value="InterPro"/>
</dbReference>
<reference evidence="3 4" key="1">
    <citation type="submission" date="2019-02" db="EMBL/GenBank/DDBJ databases">
        <title>Deep-cultivation of Planctomycetes and their phenomic and genomic characterization uncovers novel biology.</title>
        <authorList>
            <person name="Wiegand S."/>
            <person name="Jogler M."/>
            <person name="Boedeker C."/>
            <person name="Pinto D."/>
            <person name="Vollmers J."/>
            <person name="Rivas-Marin E."/>
            <person name="Kohn T."/>
            <person name="Peeters S.H."/>
            <person name="Heuer A."/>
            <person name="Rast P."/>
            <person name="Oberbeckmann S."/>
            <person name="Bunk B."/>
            <person name="Jeske O."/>
            <person name="Meyerdierks A."/>
            <person name="Storesund J.E."/>
            <person name="Kallscheuer N."/>
            <person name="Luecker S."/>
            <person name="Lage O.M."/>
            <person name="Pohl T."/>
            <person name="Merkel B.J."/>
            <person name="Hornburger P."/>
            <person name="Mueller R.-W."/>
            <person name="Bruemmer F."/>
            <person name="Labrenz M."/>
            <person name="Spormann A.M."/>
            <person name="Op Den Camp H."/>
            <person name="Overmann J."/>
            <person name="Amann R."/>
            <person name="Jetten M.S.M."/>
            <person name="Mascher T."/>
            <person name="Medema M.H."/>
            <person name="Devos D.P."/>
            <person name="Kaster A.-K."/>
            <person name="Ovreas L."/>
            <person name="Rohde M."/>
            <person name="Galperin M.Y."/>
            <person name="Jogler C."/>
        </authorList>
    </citation>
    <scope>NUCLEOTIDE SEQUENCE [LARGE SCALE GENOMIC DNA]</scope>
    <source>
        <strain evidence="3 4">Enr8</strain>
    </source>
</reference>
<dbReference type="InterPro" id="IPR000683">
    <property type="entry name" value="Gfo/Idh/MocA-like_OxRdtase_N"/>
</dbReference>